<dbReference type="Proteomes" id="UP001558613">
    <property type="component" value="Unassembled WGS sequence"/>
</dbReference>
<proteinExistence type="predicted"/>
<organism evidence="1 2">
    <name type="scientific">Cirrhinus molitorella</name>
    <name type="common">mud carp</name>
    <dbReference type="NCBI Taxonomy" id="172907"/>
    <lineage>
        <taxon>Eukaryota</taxon>
        <taxon>Metazoa</taxon>
        <taxon>Chordata</taxon>
        <taxon>Craniata</taxon>
        <taxon>Vertebrata</taxon>
        <taxon>Euteleostomi</taxon>
        <taxon>Actinopterygii</taxon>
        <taxon>Neopterygii</taxon>
        <taxon>Teleostei</taxon>
        <taxon>Ostariophysi</taxon>
        <taxon>Cypriniformes</taxon>
        <taxon>Cyprinidae</taxon>
        <taxon>Labeoninae</taxon>
        <taxon>Labeonini</taxon>
        <taxon>Cirrhinus</taxon>
    </lineage>
</organism>
<name>A0ABR3P0A8_9TELE</name>
<gene>
    <name evidence="1" type="ORF">QQF64_001525</name>
</gene>
<comment type="caution">
    <text evidence="1">The sequence shown here is derived from an EMBL/GenBank/DDBJ whole genome shotgun (WGS) entry which is preliminary data.</text>
</comment>
<dbReference type="EMBL" id="JAYMGO010000001">
    <property type="protein sequence ID" value="KAL1282722.1"/>
    <property type="molecule type" value="Genomic_DNA"/>
</dbReference>
<protein>
    <submittedName>
        <fullName evidence="1">Uncharacterized protein</fullName>
    </submittedName>
</protein>
<keyword evidence="2" id="KW-1185">Reference proteome</keyword>
<evidence type="ECO:0000313" key="1">
    <source>
        <dbReference type="EMBL" id="KAL1282722.1"/>
    </source>
</evidence>
<reference evidence="1 2" key="1">
    <citation type="submission" date="2023-09" db="EMBL/GenBank/DDBJ databases">
        <authorList>
            <person name="Wang M."/>
        </authorList>
    </citation>
    <scope>NUCLEOTIDE SEQUENCE [LARGE SCALE GENOMIC DNA]</scope>
    <source>
        <strain evidence="1">GT-2023</strain>
        <tissue evidence="1">Liver</tissue>
    </source>
</reference>
<accession>A0ABR3P0A8</accession>
<sequence length="115" mass="12413">MADLIHQAILSSVQRSEKLCCALISMLGMACAIAALKERSQLQNPALRTRPGIKQQMPAAGTSHCGSYKSPGPKELALINSSLKRDGEFVFFPPSSRVYPALSQSAYTSHHQAVD</sequence>
<evidence type="ECO:0000313" key="2">
    <source>
        <dbReference type="Proteomes" id="UP001558613"/>
    </source>
</evidence>